<organism evidence="2 3">
    <name type="scientific">Aerophobetes bacterium</name>
    <dbReference type="NCBI Taxonomy" id="2030807"/>
    <lineage>
        <taxon>Bacteria</taxon>
        <taxon>Candidatus Aerophobota</taxon>
    </lineage>
</organism>
<keyword evidence="1" id="KW-0175">Coiled coil</keyword>
<evidence type="ECO:0008006" key="4">
    <source>
        <dbReference type="Google" id="ProtNLM"/>
    </source>
</evidence>
<accession>A0A523W8Z2</accession>
<name>A0A523W8Z2_UNCAE</name>
<protein>
    <recommendedName>
        <fullName evidence="4">C-type cytochrome biogenesis protein CcmI</fullName>
    </recommendedName>
</protein>
<reference evidence="2 3" key="1">
    <citation type="submission" date="2019-03" db="EMBL/GenBank/DDBJ databases">
        <title>Metabolic potential of uncultured bacteria and archaea associated with petroleum seepage in deep-sea sediments.</title>
        <authorList>
            <person name="Dong X."/>
            <person name="Hubert C."/>
        </authorList>
    </citation>
    <scope>NUCLEOTIDE SEQUENCE [LARGE SCALE GENOMIC DNA]</scope>
    <source>
        <strain evidence="2">E29_bin52</strain>
    </source>
</reference>
<sequence>MLTAAMVTLTLLVATLIVYPLIAKRKDAKADSPFKDKLDHLLLQKESSYLALKELEFDYTMGKLSQQDYERLRSKLERTALSLLKEIDRLRQEKGKEKEIESEIDQEIEKEVLRMRRMKNLGKGKKT</sequence>
<feature type="coiled-coil region" evidence="1">
    <location>
        <begin position="73"/>
        <end position="110"/>
    </location>
</feature>
<proteinExistence type="predicted"/>
<dbReference type="AlphaFoldDB" id="A0A523W8Z2"/>
<comment type="caution">
    <text evidence="2">The sequence shown here is derived from an EMBL/GenBank/DDBJ whole genome shotgun (WGS) entry which is preliminary data.</text>
</comment>
<gene>
    <name evidence="2" type="ORF">E3J48_02670</name>
</gene>
<dbReference type="EMBL" id="SOIZ01000111">
    <property type="protein sequence ID" value="TET63309.1"/>
    <property type="molecule type" value="Genomic_DNA"/>
</dbReference>
<dbReference type="Proteomes" id="UP000319130">
    <property type="component" value="Unassembled WGS sequence"/>
</dbReference>
<evidence type="ECO:0000313" key="3">
    <source>
        <dbReference type="Proteomes" id="UP000319130"/>
    </source>
</evidence>
<evidence type="ECO:0000256" key="1">
    <source>
        <dbReference type="SAM" id="Coils"/>
    </source>
</evidence>
<evidence type="ECO:0000313" key="2">
    <source>
        <dbReference type="EMBL" id="TET63309.1"/>
    </source>
</evidence>